<feature type="transmembrane region" description="Helical" evidence="8">
    <location>
        <begin position="63"/>
        <end position="82"/>
    </location>
</feature>
<feature type="transmembrane region" description="Helical" evidence="8">
    <location>
        <begin position="379"/>
        <end position="398"/>
    </location>
</feature>
<feature type="transmembrane region" description="Helical" evidence="8">
    <location>
        <begin position="337"/>
        <end position="359"/>
    </location>
</feature>
<comment type="subcellular location">
    <subcellularLocation>
        <location evidence="1">Cell membrane</location>
        <topology evidence="1">Multi-pass membrane protein</topology>
    </subcellularLocation>
</comment>
<sequence>MAATESRLSTQRQVPYLPLLFDSGWVDKEIIHHPYPGSGTEDDPFIVGWTPNDPRDPMQFSPAIRWAWTGLVSLATFAVALATSAYTAPSRQVRATFSASELVFELGLSAFILGSAIGPVIWGPLSELHGRRNVFLSTYLAFTLLTMGCALAPTIQGLGVMRFFAGAFGSSPLTIAGGILAGIWPTEQRGLAMIFFSSAPLFGPSLGPVIGGFIGTDGGWRWVLGFLAILCGVCCSAMAFLVPETFAPALLNHRAERLSRTENRAYVSKLAKNRPKKTLRAAIQEALVRPWALLIYEPIVMLLTIYMAILYGTLYLFFAAFPIVYQEYRDWGQDMGGLAFLGLAAGITFGIIVALYATIRSTKGSKLDEEEVWRPEIRLPMSLGGCVAIPVGLFWLAWTNDTSFHWLVSIAAQVSFGFGFVLVYISIQNYLVDAYTISSASVLAANAMLRSIFGAAFPMFTSVSVLQPTVLDLPHGMRLPIATERIC</sequence>
<evidence type="ECO:0000256" key="5">
    <source>
        <dbReference type="ARBA" id="ARBA00022989"/>
    </source>
</evidence>
<keyword evidence="6 8" id="KW-0472">Membrane</keyword>
<name>A0ABR1RK56_9PEZI</name>
<proteinExistence type="inferred from homology"/>
<evidence type="ECO:0000256" key="1">
    <source>
        <dbReference type="ARBA" id="ARBA00004651"/>
    </source>
</evidence>
<evidence type="ECO:0000256" key="2">
    <source>
        <dbReference type="ARBA" id="ARBA00022448"/>
    </source>
</evidence>
<evidence type="ECO:0000256" key="7">
    <source>
        <dbReference type="ARBA" id="ARBA00038459"/>
    </source>
</evidence>
<dbReference type="Pfam" id="PF07690">
    <property type="entry name" value="MFS_1"/>
    <property type="match status" value="1"/>
</dbReference>
<evidence type="ECO:0000256" key="3">
    <source>
        <dbReference type="ARBA" id="ARBA00022475"/>
    </source>
</evidence>
<keyword evidence="5 8" id="KW-1133">Transmembrane helix</keyword>
<dbReference type="PANTHER" id="PTHR23502">
    <property type="entry name" value="MAJOR FACILITATOR SUPERFAMILY"/>
    <property type="match status" value="1"/>
</dbReference>
<feature type="transmembrane region" description="Helical" evidence="8">
    <location>
        <begin position="191"/>
        <end position="214"/>
    </location>
</feature>
<dbReference type="EMBL" id="JAQQWI010000013">
    <property type="protein sequence ID" value="KAK8013651.1"/>
    <property type="molecule type" value="Genomic_DNA"/>
</dbReference>
<feature type="transmembrane region" description="Helical" evidence="8">
    <location>
        <begin position="134"/>
        <end position="155"/>
    </location>
</feature>
<evidence type="ECO:0000313" key="10">
    <source>
        <dbReference type="EMBL" id="KAK8013651.1"/>
    </source>
</evidence>
<dbReference type="Gene3D" id="1.20.1250.20">
    <property type="entry name" value="MFS general substrate transporter like domains"/>
    <property type="match status" value="1"/>
</dbReference>
<keyword evidence="2" id="KW-0813">Transport</keyword>
<comment type="caution">
    <text evidence="10">The sequence shown here is derived from an EMBL/GenBank/DDBJ whole genome shotgun (WGS) entry which is preliminary data.</text>
</comment>
<evidence type="ECO:0000256" key="8">
    <source>
        <dbReference type="SAM" id="Phobius"/>
    </source>
</evidence>
<feature type="transmembrane region" description="Helical" evidence="8">
    <location>
        <begin position="102"/>
        <end position="122"/>
    </location>
</feature>
<dbReference type="PROSITE" id="PS50850">
    <property type="entry name" value="MFS"/>
    <property type="match status" value="1"/>
</dbReference>
<dbReference type="InterPro" id="IPR011701">
    <property type="entry name" value="MFS"/>
</dbReference>
<keyword evidence="4 8" id="KW-0812">Transmembrane</keyword>
<accession>A0ABR1RK56</accession>
<keyword evidence="3" id="KW-1003">Cell membrane</keyword>
<reference evidence="10 11" key="1">
    <citation type="submission" date="2023-01" db="EMBL/GenBank/DDBJ databases">
        <title>Analysis of 21 Apiospora genomes using comparative genomics revels a genus with tremendous synthesis potential of carbohydrate active enzymes and secondary metabolites.</title>
        <authorList>
            <person name="Sorensen T."/>
        </authorList>
    </citation>
    <scope>NUCLEOTIDE SEQUENCE [LARGE SCALE GENOMIC DNA]</scope>
    <source>
        <strain evidence="10 11">CBS 20057</strain>
    </source>
</reference>
<dbReference type="SUPFAM" id="SSF103473">
    <property type="entry name" value="MFS general substrate transporter"/>
    <property type="match status" value="1"/>
</dbReference>
<dbReference type="PANTHER" id="PTHR23502:SF186">
    <property type="entry name" value="MAJOR FACILITATOR SUPERFAMILY (MFS) PROFILE DOMAIN-CONTAINING PROTEIN"/>
    <property type="match status" value="1"/>
</dbReference>
<evidence type="ECO:0000259" key="9">
    <source>
        <dbReference type="PROSITE" id="PS50850"/>
    </source>
</evidence>
<keyword evidence="11" id="KW-1185">Reference proteome</keyword>
<dbReference type="InterPro" id="IPR020846">
    <property type="entry name" value="MFS_dom"/>
</dbReference>
<dbReference type="CDD" id="cd17323">
    <property type="entry name" value="MFS_Tpo1_MDR_like"/>
    <property type="match status" value="1"/>
</dbReference>
<feature type="transmembrane region" description="Helical" evidence="8">
    <location>
        <begin position="299"/>
        <end position="325"/>
    </location>
</feature>
<evidence type="ECO:0000256" key="4">
    <source>
        <dbReference type="ARBA" id="ARBA00022692"/>
    </source>
</evidence>
<dbReference type="InterPro" id="IPR036259">
    <property type="entry name" value="MFS_trans_sf"/>
</dbReference>
<gene>
    <name evidence="10" type="ORF">PG991_009244</name>
</gene>
<comment type="similarity">
    <text evidence="7">Belongs to the major facilitator superfamily. DHA1 family. Polyamines/proton antiporter (TC 2.A.1.2.16) subfamily.</text>
</comment>
<protein>
    <recommendedName>
        <fullName evidence="9">Major facilitator superfamily (MFS) profile domain-containing protein</fullName>
    </recommendedName>
</protein>
<feature type="transmembrane region" description="Helical" evidence="8">
    <location>
        <begin position="220"/>
        <end position="242"/>
    </location>
</feature>
<evidence type="ECO:0000313" key="11">
    <source>
        <dbReference type="Proteomes" id="UP001396898"/>
    </source>
</evidence>
<feature type="transmembrane region" description="Helical" evidence="8">
    <location>
        <begin position="404"/>
        <end position="425"/>
    </location>
</feature>
<organism evidence="10 11">
    <name type="scientific">Apiospora marii</name>
    <dbReference type="NCBI Taxonomy" id="335849"/>
    <lineage>
        <taxon>Eukaryota</taxon>
        <taxon>Fungi</taxon>
        <taxon>Dikarya</taxon>
        <taxon>Ascomycota</taxon>
        <taxon>Pezizomycotina</taxon>
        <taxon>Sordariomycetes</taxon>
        <taxon>Xylariomycetidae</taxon>
        <taxon>Amphisphaeriales</taxon>
        <taxon>Apiosporaceae</taxon>
        <taxon>Apiospora</taxon>
    </lineage>
</organism>
<dbReference type="Proteomes" id="UP001396898">
    <property type="component" value="Unassembled WGS sequence"/>
</dbReference>
<feature type="transmembrane region" description="Helical" evidence="8">
    <location>
        <begin position="161"/>
        <end position="184"/>
    </location>
</feature>
<feature type="domain" description="Major facilitator superfamily (MFS) profile" evidence="9">
    <location>
        <begin position="68"/>
        <end position="487"/>
    </location>
</feature>
<evidence type="ECO:0000256" key="6">
    <source>
        <dbReference type="ARBA" id="ARBA00023136"/>
    </source>
</evidence>
<feature type="transmembrane region" description="Helical" evidence="8">
    <location>
        <begin position="437"/>
        <end position="460"/>
    </location>
</feature>